<dbReference type="AlphaFoldDB" id="A0A8S2FLW6"/>
<dbReference type="EMBL" id="CAJNOK010034843">
    <property type="protein sequence ID" value="CAF1507978.1"/>
    <property type="molecule type" value="Genomic_DNA"/>
</dbReference>
<dbReference type="EMBL" id="CAJOBA010056904">
    <property type="protein sequence ID" value="CAF4296117.1"/>
    <property type="molecule type" value="Genomic_DNA"/>
</dbReference>
<evidence type="ECO:0000313" key="2">
    <source>
        <dbReference type="EMBL" id="CAF4296117.1"/>
    </source>
</evidence>
<reference evidence="1" key="1">
    <citation type="submission" date="2021-02" db="EMBL/GenBank/DDBJ databases">
        <authorList>
            <person name="Nowell W R."/>
        </authorList>
    </citation>
    <scope>NUCLEOTIDE SEQUENCE</scope>
</reference>
<evidence type="ECO:0000313" key="1">
    <source>
        <dbReference type="EMBL" id="CAF1507978.1"/>
    </source>
</evidence>
<sequence>MGNRGARNTGYAPYGDPYLDQYGAGYYPGGAAPGLGGYGGGYDPYGGYGGMSPYGYITTPGAIIEEPWQTTQWNEYYVPTPARPVAGGRRSRPVIYVAVPMPAANPCAGFGGGFGGGLGGFGGGLGGFGGGLGGFGGGLGGMSGFGGGLPGGFRLVQI</sequence>
<name>A0A8S2FLW6_9BILA</name>
<dbReference type="Proteomes" id="UP000682733">
    <property type="component" value="Unassembled WGS sequence"/>
</dbReference>
<dbReference type="Proteomes" id="UP000677228">
    <property type="component" value="Unassembled WGS sequence"/>
</dbReference>
<gene>
    <name evidence="1" type="ORF">OVA965_LOCUS37242</name>
    <name evidence="2" type="ORF">TMI583_LOCUS38312</name>
</gene>
<proteinExistence type="predicted"/>
<protein>
    <submittedName>
        <fullName evidence="1">Uncharacterized protein</fullName>
    </submittedName>
</protein>
<evidence type="ECO:0000313" key="3">
    <source>
        <dbReference type="Proteomes" id="UP000677228"/>
    </source>
</evidence>
<comment type="caution">
    <text evidence="1">The sequence shown here is derived from an EMBL/GenBank/DDBJ whole genome shotgun (WGS) entry which is preliminary data.</text>
</comment>
<accession>A0A8S2FLW6</accession>
<organism evidence="1 3">
    <name type="scientific">Didymodactylos carnosus</name>
    <dbReference type="NCBI Taxonomy" id="1234261"/>
    <lineage>
        <taxon>Eukaryota</taxon>
        <taxon>Metazoa</taxon>
        <taxon>Spiralia</taxon>
        <taxon>Gnathifera</taxon>
        <taxon>Rotifera</taxon>
        <taxon>Eurotatoria</taxon>
        <taxon>Bdelloidea</taxon>
        <taxon>Philodinida</taxon>
        <taxon>Philodinidae</taxon>
        <taxon>Didymodactylos</taxon>
    </lineage>
</organism>